<feature type="compositionally biased region" description="Low complexity" evidence="1">
    <location>
        <begin position="286"/>
        <end position="316"/>
    </location>
</feature>
<feature type="compositionally biased region" description="Acidic residues" evidence="1">
    <location>
        <begin position="172"/>
        <end position="184"/>
    </location>
</feature>
<evidence type="ECO:0000313" key="3">
    <source>
        <dbReference type="Proteomes" id="UP000051952"/>
    </source>
</evidence>
<dbReference type="VEuPathDB" id="TriTrypDB:BSAL_22500"/>
<feature type="compositionally biased region" description="Low complexity" evidence="1">
    <location>
        <begin position="224"/>
        <end position="233"/>
    </location>
</feature>
<evidence type="ECO:0000313" key="2">
    <source>
        <dbReference type="EMBL" id="CUG89638.1"/>
    </source>
</evidence>
<dbReference type="AlphaFoldDB" id="A0A0S4JI89"/>
<sequence length="965" mass="104179">MFNPFDSAFVSTNDKDVSQVASVKSPTTAGNDTAARFPSTVAGHEQSKYERIVGGGGVLSATDDGVTVGLYIPKPFFGPHNDDHSIVAAHGWKATFDTAKGKLYFSKLSDKSQRCWTLPAYEAATTKSAVKGTTKKTTAKKPASSKKKPSTKKKSTKQASDAATSEASEQRGDDEDEEEEDEGDNRDNHYENASSSHTKPYGGDSYLRSASDNPYDDGDDDVFSRFSASNAAARHSDDPFLQSADPSLFAAGGGNVYDEDPFSMYHTQEQQEQQPLQHGGDTKYSVAAHHVVAEKPVPAAPAASAMMSRDPSSSDSNGDEENATGVFRDDAHRSLSGRHLENASSQDIPDDAVPPLSSPMPQHLQHGGGMNTSTTALPQSHVTLSSTQQQLSLCNNNCNSNNSQRTSDDYYLPYAHNRDDSTDAGYERSVPPSSSSNAVAQMEVNPQLAWLIHELDMLPDDEESAREDILLIESSDRDILAYEAAAEVKDVRFNIGNTATSVPKPEASPNPSSSPAVVTTSEVVGVLAAMIVDEADKFRRKEDAVQSELAVLIQKKSLDDRFLQSNSSSDATSPPAKRTALEELLLATSSPGSTEASPPQEPYAVDSANYSNSPGHQHDQAPPIVCRRHEEVDDEENGFAPFPSFSQTSSATFAPAQGDDDGEAEHQQEVGSPVLRDEDFPTSSLAKHIRSDSIYIAHHSDDRRDYVKEGIEHPEEHHVVPSIVGRRSSASVELVGESPSSASVARRRRVSLDVNVASPSGDTLDDRASDDAGQLHATFVSSADLRGLSKYQPGYTDDSNDDGPASSPMLRDDDFPTSTLAKHLRKDSIYVARHHREHQDFVKEGMENPEEHHHIASLSSSGAALSMSGGASASSSRHRRTSVNDGLDFDIDDGSVSNNNASGLRPSFVSSADLKGLSSYNNATNNDHRHHLEYNDGAASPMLRDEDFPTSALARHVRNDSIYFH</sequence>
<dbReference type="Proteomes" id="UP000051952">
    <property type="component" value="Unassembled WGS sequence"/>
</dbReference>
<organism evidence="2 3">
    <name type="scientific">Bodo saltans</name>
    <name type="common">Flagellated protozoan</name>
    <dbReference type="NCBI Taxonomy" id="75058"/>
    <lineage>
        <taxon>Eukaryota</taxon>
        <taxon>Discoba</taxon>
        <taxon>Euglenozoa</taxon>
        <taxon>Kinetoplastea</taxon>
        <taxon>Metakinetoplastina</taxon>
        <taxon>Eubodonida</taxon>
        <taxon>Bodonidae</taxon>
        <taxon>Bodo</taxon>
    </lineage>
</organism>
<keyword evidence="3" id="KW-1185">Reference proteome</keyword>
<feature type="compositionally biased region" description="Low complexity" evidence="1">
    <location>
        <begin position="856"/>
        <end position="875"/>
    </location>
</feature>
<reference evidence="3" key="1">
    <citation type="submission" date="2015-09" db="EMBL/GenBank/DDBJ databases">
        <authorList>
            <consortium name="Pathogen Informatics"/>
        </authorList>
    </citation>
    <scope>NUCLEOTIDE SEQUENCE [LARGE SCALE GENOMIC DNA]</scope>
    <source>
        <strain evidence="3">Lake Konstanz</strain>
    </source>
</reference>
<feature type="compositionally biased region" description="Low complexity" evidence="1">
    <location>
        <begin position="429"/>
        <end position="438"/>
    </location>
</feature>
<feature type="region of interest" description="Disordered" evidence="1">
    <location>
        <begin position="846"/>
        <end position="886"/>
    </location>
</feature>
<dbReference type="EMBL" id="CYKH01001755">
    <property type="protein sequence ID" value="CUG89638.1"/>
    <property type="molecule type" value="Genomic_DNA"/>
</dbReference>
<feature type="compositionally biased region" description="Basic and acidic residues" evidence="1">
    <location>
        <begin position="327"/>
        <end position="341"/>
    </location>
</feature>
<feature type="region of interest" description="Disordered" evidence="1">
    <location>
        <begin position="402"/>
        <end position="438"/>
    </location>
</feature>
<accession>A0A0S4JI89</accession>
<feature type="region of interest" description="Disordered" evidence="1">
    <location>
        <begin position="589"/>
        <end position="679"/>
    </location>
</feature>
<name>A0A0S4JI89_BODSA</name>
<protein>
    <submittedName>
        <fullName evidence="2">Uncharacterized protein</fullName>
    </submittedName>
</protein>
<proteinExistence type="predicted"/>
<feature type="region of interest" description="Disordered" evidence="1">
    <location>
        <begin position="788"/>
        <end position="816"/>
    </location>
</feature>
<gene>
    <name evidence="2" type="ORF">BSAL_22500</name>
</gene>
<evidence type="ECO:0000256" key="1">
    <source>
        <dbReference type="SAM" id="MobiDB-lite"/>
    </source>
</evidence>
<feature type="compositionally biased region" description="Basic residues" evidence="1">
    <location>
        <begin position="133"/>
        <end position="156"/>
    </location>
</feature>
<feature type="region of interest" description="Disordered" evidence="1">
    <location>
        <begin position="126"/>
        <end position="376"/>
    </location>
</feature>